<evidence type="ECO:0000313" key="13">
    <source>
        <dbReference type="RefSeq" id="XP_011294720.2"/>
    </source>
</evidence>
<dbReference type="RefSeq" id="XP_011294718.2">
    <property type="nucleotide sequence ID" value="XM_011296416.3"/>
</dbReference>
<feature type="transmembrane region" description="Helical" evidence="8">
    <location>
        <begin position="183"/>
        <end position="203"/>
    </location>
</feature>
<dbReference type="InterPro" id="IPR042524">
    <property type="entry name" value="Presenilin_C"/>
</dbReference>
<dbReference type="VEuPathDB" id="VectorBase:MDOA008641"/>
<evidence type="ECO:0000256" key="3">
    <source>
        <dbReference type="ARBA" id="ARBA00022824"/>
    </source>
</evidence>
<keyword evidence="2 8" id="KW-0812">Transmembrane</keyword>
<sequence>MMEGHVGAPQISCNNSITGGASHVRQQRRKVEQLNNYGTAAEANRDQTDAAILDVPGVEIRSRGGGHRDGDENPNDGEPGPSSEAHPPTVEEEEQVLKYGAQHVIKIFAPVSLCMLVVVATINSITFYTYTDTYLLYTPFHEQSDDKGTKLWNALANSLILLSVVVVMTIVLIVLYKKRCYRIIHGWLILSSFMLLFIFSYLYLEELLRAYNVAMDYPTTLLILWNFGVMGMIAIHWQSPLKLQQAYLIFVSALMALVFIKYLPEWTAWAVLAAISIWDLIAVLTPKGPLRILVETAQERNEQIFPALIYSSTILYTFMGTTGGPQRNNNSSGSNSPNSPHTSQTSSTSVSRQTGNTATNAEGMPLVTFKMRGNEAAGFTEEWSSNLDERVARRQIEVQASTSDSANRSTNYRTVTAQEDRPHLGSNMTEAQEERGIKLGLGDFIFYSVLVGKASSYGDWATTIACFVAILVGLCLTLVLLAIWRKALPALPISIFFGLFFCLITSVIVKPFMEELSDQQVFI</sequence>
<keyword evidence="4 8" id="KW-0914">Notch signaling pathway</keyword>
<comment type="similarity">
    <text evidence="1 8">Belongs to the peptidase A22A family.</text>
</comment>
<name>A0A9J7DAD0_MUSDO</name>
<feature type="region of interest" description="Disordered" evidence="9">
    <location>
        <begin position="325"/>
        <end position="366"/>
    </location>
</feature>
<protein>
    <recommendedName>
        <fullName evidence="8">Presenilin</fullName>
        <ecNumber evidence="8">3.4.23.-</ecNumber>
    </recommendedName>
</protein>
<evidence type="ECO:0000313" key="12">
    <source>
        <dbReference type="RefSeq" id="XP_011294719.2"/>
    </source>
</evidence>
<comment type="domain">
    <text evidence="8">The PAL motif is required for normal active site conformation.</text>
</comment>
<feature type="transmembrane region" description="Helical" evidence="8">
    <location>
        <begin position="269"/>
        <end position="285"/>
    </location>
</feature>
<dbReference type="EC" id="3.4.23.-" evidence="8"/>
<evidence type="ECO:0000256" key="9">
    <source>
        <dbReference type="SAM" id="MobiDB-lite"/>
    </source>
</evidence>
<feature type="transmembrane region" description="Helical" evidence="8">
    <location>
        <begin position="151"/>
        <end position="176"/>
    </location>
</feature>
<organism evidence="10 11">
    <name type="scientific">Musca domestica</name>
    <name type="common">House fly</name>
    <dbReference type="NCBI Taxonomy" id="7370"/>
    <lineage>
        <taxon>Eukaryota</taxon>
        <taxon>Metazoa</taxon>
        <taxon>Ecdysozoa</taxon>
        <taxon>Arthropoda</taxon>
        <taxon>Hexapoda</taxon>
        <taxon>Insecta</taxon>
        <taxon>Pterygota</taxon>
        <taxon>Neoptera</taxon>
        <taxon>Endopterygota</taxon>
        <taxon>Diptera</taxon>
        <taxon>Brachycera</taxon>
        <taxon>Muscomorpha</taxon>
        <taxon>Muscoidea</taxon>
        <taxon>Muscidae</taxon>
        <taxon>Musca</taxon>
    </lineage>
</organism>
<feature type="transmembrane region" description="Helical" evidence="8">
    <location>
        <begin position="107"/>
        <end position="131"/>
    </location>
</feature>
<dbReference type="RefSeq" id="XP_011294719.2">
    <property type="nucleotide sequence ID" value="XM_011296417.3"/>
</dbReference>
<dbReference type="Pfam" id="PF01080">
    <property type="entry name" value="Presenilin"/>
    <property type="match status" value="1"/>
</dbReference>
<evidence type="ECO:0000256" key="1">
    <source>
        <dbReference type="ARBA" id="ARBA00008604"/>
    </source>
</evidence>
<reference evidence="11 12" key="1">
    <citation type="submission" date="2025-05" db="UniProtKB">
        <authorList>
            <consortium name="RefSeq"/>
        </authorList>
    </citation>
    <scope>IDENTIFICATION</scope>
    <source>
        <strain evidence="11 12">Aabys</strain>
        <tissue evidence="11 12">Whole body</tissue>
    </source>
</reference>
<dbReference type="SMART" id="SM00730">
    <property type="entry name" value="PSN"/>
    <property type="match status" value="1"/>
</dbReference>
<keyword evidence="7 8" id="KW-0472">Membrane</keyword>
<dbReference type="PANTHER" id="PTHR10202">
    <property type="entry name" value="PRESENILIN"/>
    <property type="match status" value="1"/>
</dbReference>
<dbReference type="PRINTS" id="PR01072">
    <property type="entry name" value="PRESENILIN"/>
</dbReference>
<accession>A0A9J7DAD0</accession>
<dbReference type="STRING" id="7370.A0A1I8MUR3"/>
<feature type="transmembrane region" description="Helical" evidence="8">
    <location>
        <begin position="246"/>
        <end position="263"/>
    </location>
</feature>
<dbReference type="Gene3D" id="1.10.472.100">
    <property type="entry name" value="Presenilin"/>
    <property type="match status" value="1"/>
</dbReference>
<evidence type="ECO:0000256" key="5">
    <source>
        <dbReference type="ARBA" id="ARBA00022989"/>
    </source>
</evidence>
<proteinExistence type="inferred from homology"/>
<keyword evidence="5 8" id="KW-1133">Transmembrane helix</keyword>
<feature type="transmembrane region" description="Helical" evidence="8">
    <location>
        <begin position="460"/>
        <end position="484"/>
    </location>
</feature>
<keyword evidence="8" id="KW-0645">Protease</keyword>
<evidence type="ECO:0000313" key="10">
    <source>
        <dbReference type="Proteomes" id="UP001652621"/>
    </source>
</evidence>
<dbReference type="InterPro" id="IPR001108">
    <property type="entry name" value="Peptidase_A22A"/>
</dbReference>
<comment type="subunit">
    <text evidence="8">Homodimer.</text>
</comment>
<evidence type="ECO:0000256" key="8">
    <source>
        <dbReference type="RuleBase" id="RU361148"/>
    </source>
</evidence>
<comment type="subcellular location">
    <subcellularLocation>
        <location evidence="8">Endoplasmic reticulum membrane</location>
        <topology evidence="8">Multi-pass membrane protein</topology>
    </subcellularLocation>
    <subcellularLocation>
        <location evidence="8">Golgi apparatus membrane</location>
        <topology evidence="8">Multi-pass membrane protein</topology>
    </subcellularLocation>
</comment>
<dbReference type="GeneID" id="101890341"/>
<evidence type="ECO:0000256" key="6">
    <source>
        <dbReference type="ARBA" id="ARBA00023034"/>
    </source>
</evidence>
<dbReference type="VEuPathDB" id="VectorBase:MDOMA2_015282"/>
<feature type="region of interest" description="Disordered" evidence="9">
    <location>
        <begin position="1"/>
        <end position="91"/>
    </location>
</feature>
<feature type="compositionally biased region" description="Basic and acidic residues" evidence="9">
    <location>
        <begin position="60"/>
        <end position="71"/>
    </location>
</feature>
<gene>
    <name evidence="11 12 13" type="primary">LOC101890341</name>
</gene>
<keyword evidence="6 8" id="KW-0333">Golgi apparatus</keyword>
<feature type="transmembrane region" description="Helical" evidence="8">
    <location>
        <begin position="215"/>
        <end position="234"/>
    </location>
</feature>
<evidence type="ECO:0000256" key="7">
    <source>
        <dbReference type="ARBA" id="ARBA00023136"/>
    </source>
</evidence>
<keyword evidence="8" id="KW-0378">Hydrolase</keyword>
<feature type="compositionally biased region" description="Low complexity" evidence="9">
    <location>
        <begin position="328"/>
        <end position="354"/>
    </location>
</feature>
<dbReference type="OrthoDB" id="20287at2759"/>
<comment type="function">
    <text evidence="8">Probable subunit of the gamma-secretase complex, an endoprotease complex that catalyzes the intramembrane cleavage of integral membrane proteins such as Notch receptors.</text>
</comment>
<dbReference type="RefSeq" id="XP_011294720.2">
    <property type="nucleotide sequence ID" value="XM_011296418.3"/>
</dbReference>
<evidence type="ECO:0000256" key="4">
    <source>
        <dbReference type="ARBA" id="ARBA00022976"/>
    </source>
</evidence>
<evidence type="ECO:0000256" key="2">
    <source>
        <dbReference type="ARBA" id="ARBA00022692"/>
    </source>
</evidence>
<dbReference type="InterPro" id="IPR006639">
    <property type="entry name" value="Preselin/SPP"/>
</dbReference>
<evidence type="ECO:0000313" key="11">
    <source>
        <dbReference type="RefSeq" id="XP_011294718.2"/>
    </source>
</evidence>
<dbReference type="Proteomes" id="UP001652621">
    <property type="component" value="Unplaced"/>
</dbReference>
<feature type="transmembrane region" description="Helical" evidence="8">
    <location>
        <begin position="490"/>
        <end position="509"/>
    </location>
</feature>
<keyword evidence="3 8" id="KW-0256">Endoplasmic reticulum</keyword>
<keyword evidence="10" id="KW-1185">Reference proteome</keyword>
<dbReference type="PANTHER" id="PTHR10202:SF13">
    <property type="entry name" value="PRESENILIN HOMOLOG"/>
    <property type="match status" value="1"/>
</dbReference>